<dbReference type="WBParaSite" id="PSAMB.scaffold5998size10404.g27747.t1">
    <property type="protein sequence ID" value="PSAMB.scaffold5998size10404.g27747.t1"/>
    <property type="gene ID" value="PSAMB.scaffold5998size10404.g27747"/>
</dbReference>
<evidence type="ECO:0000313" key="1">
    <source>
        <dbReference type="Proteomes" id="UP000887566"/>
    </source>
</evidence>
<proteinExistence type="predicted"/>
<evidence type="ECO:0000313" key="2">
    <source>
        <dbReference type="WBParaSite" id="PSAMB.scaffold5998size10404.g27747.t1"/>
    </source>
</evidence>
<dbReference type="AlphaFoldDB" id="A0A914X4I4"/>
<keyword evidence="1" id="KW-1185">Reference proteome</keyword>
<reference evidence="2" key="1">
    <citation type="submission" date="2022-11" db="UniProtKB">
        <authorList>
            <consortium name="WormBaseParasite"/>
        </authorList>
    </citation>
    <scope>IDENTIFICATION</scope>
</reference>
<organism evidence="1 2">
    <name type="scientific">Plectus sambesii</name>
    <dbReference type="NCBI Taxonomy" id="2011161"/>
    <lineage>
        <taxon>Eukaryota</taxon>
        <taxon>Metazoa</taxon>
        <taxon>Ecdysozoa</taxon>
        <taxon>Nematoda</taxon>
        <taxon>Chromadorea</taxon>
        <taxon>Plectida</taxon>
        <taxon>Plectina</taxon>
        <taxon>Plectoidea</taxon>
        <taxon>Plectidae</taxon>
        <taxon>Plectus</taxon>
    </lineage>
</organism>
<name>A0A914X4I4_9BILA</name>
<protein>
    <submittedName>
        <fullName evidence="2">Uncharacterized protein</fullName>
    </submittedName>
</protein>
<sequence length="132" mass="14748">MRGVGSGRQEVGGWFSPAYSPLGPPSRDRSRQPLPILCWCESFEFANKYARFCVSRLSAARRTGRLRTPLHYSDNTLSSRPTTDTGPSPVATLMAFDSSPPRRPLRRSLVNVFWCRRTGRDGFCARRKGPAG</sequence>
<accession>A0A914X4I4</accession>
<dbReference type="Proteomes" id="UP000887566">
    <property type="component" value="Unplaced"/>
</dbReference>